<gene>
    <name evidence="2" type="ordered locus">MTR_6g089920</name>
</gene>
<dbReference type="PaxDb" id="3880-AES76962"/>
<dbReference type="EMBL" id="CM001222">
    <property type="protein sequence ID" value="AES76962.1"/>
    <property type="molecule type" value="Genomic_DNA"/>
</dbReference>
<feature type="compositionally biased region" description="Polar residues" evidence="1">
    <location>
        <begin position="102"/>
        <end position="113"/>
    </location>
</feature>
<reference evidence="2 4" key="1">
    <citation type="journal article" date="2011" name="Nature">
        <title>The Medicago genome provides insight into the evolution of rhizobial symbioses.</title>
        <authorList>
            <person name="Young N.D."/>
            <person name="Debelle F."/>
            <person name="Oldroyd G.E."/>
            <person name="Geurts R."/>
            <person name="Cannon S.B."/>
            <person name="Udvardi M.K."/>
            <person name="Benedito V.A."/>
            <person name="Mayer K.F."/>
            <person name="Gouzy J."/>
            <person name="Schoof H."/>
            <person name="Van de Peer Y."/>
            <person name="Proost S."/>
            <person name="Cook D.R."/>
            <person name="Meyers B.C."/>
            <person name="Spannagl M."/>
            <person name="Cheung F."/>
            <person name="De Mita S."/>
            <person name="Krishnakumar V."/>
            <person name="Gundlach H."/>
            <person name="Zhou S."/>
            <person name="Mudge J."/>
            <person name="Bharti A.K."/>
            <person name="Murray J.D."/>
            <person name="Naoumkina M.A."/>
            <person name="Rosen B."/>
            <person name="Silverstein K.A."/>
            <person name="Tang H."/>
            <person name="Rombauts S."/>
            <person name="Zhao P.X."/>
            <person name="Zhou P."/>
            <person name="Barbe V."/>
            <person name="Bardou P."/>
            <person name="Bechner M."/>
            <person name="Bellec A."/>
            <person name="Berger A."/>
            <person name="Berges H."/>
            <person name="Bidwell S."/>
            <person name="Bisseling T."/>
            <person name="Choisne N."/>
            <person name="Couloux A."/>
            <person name="Denny R."/>
            <person name="Deshpande S."/>
            <person name="Dai X."/>
            <person name="Doyle J.J."/>
            <person name="Dudez A.M."/>
            <person name="Farmer A.D."/>
            <person name="Fouteau S."/>
            <person name="Franken C."/>
            <person name="Gibelin C."/>
            <person name="Gish J."/>
            <person name="Goldstein S."/>
            <person name="Gonzalez A.J."/>
            <person name="Green P.J."/>
            <person name="Hallab A."/>
            <person name="Hartog M."/>
            <person name="Hua A."/>
            <person name="Humphray S.J."/>
            <person name="Jeong D.H."/>
            <person name="Jing Y."/>
            <person name="Jocker A."/>
            <person name="Kenton S.M."/>
            <person name="Kim D.J."/>
            <person name="Klee K."/>
            <person name="Lai H."/>
            <person name="Lang C."/>
            <person name="Lin S."/>
            <person name="Macmil S.L."/>
            <person name="Magdelenat G."/>
            <person name="Matthews L."/>
            <person name="McCorrison J."/>
            <person name="Monaghan E.L."/>
            <person name="Mun J.H."/>
            <person name="Najar F.Z."/>
            <person name="Nicholson C."/>
            <person name="Noirot C."/>
            <person name="O'Bleness M."/>
            <person name="Paule C.R."/>
            <person name="Poulain J."/>
            <person name="Prion F."/>
            <person name="Qin B."/>
            <person name="Qu C."/>
            <person name="Retzel E.F."/>
            <person name="Riddle C."/>
            <person name="Sallet E."/>
            <person name="Samain S."/>
            <person name="Samson N."/>
            <person name="Sanders I."/>
            <person name="Saurat O."/>
            <person name="Scarpelli C."/>
            <person name="Schiex T."/>
            <person name="Segurens B."/>
            <person name="Severin A.J."/>
            <person name="Sherrier D.J."/>
            <person name="Shi R."/>
            <person name="Sims S."/>
            <person name="Singer S.R."/>
            <person name="Sinharoy S."/>
            <person name="Sterck L."/>
            <person name="Viollet A."/>
            <person name="Wang B.B."/>
            <person name="Wang K."/>
            <person name="Wang M."/>
            <person name="Wang X."/>
            <person name="Warfsmann J."/>
            <person name="Weissenbach J."/>
            <person name="White D.D."/>
            <person name="White J.D."/>
            <person name="Wiley G.B."/>
            <person name="Wincker P."/>
            <person name="Xing Y."/>
            <person name="Yang L."/>
            <person name="Yao Z."/>
            <person name="Ying F."/>
            <person name="Zhai J."/>
            <person name="Zhou L."/>
            <person name="Zuber A."/>
            <person name="Denarie J."/>
            <person name="Dixon R.A."/>
            <person name="May G.D."/>
            <person name="Schwartz D.C."/>
            <person name="Rogers J."/>
            <person name="Quetier F."/>
            <person name="Town C.D."/>
            <person name="Roe B.A."/>
        </authorList>
    </citation>
    <scope>NUCLEOTIDE SEQUENCE [LARGE SCALE GENOMIC DNA]</scope>
    <source>
        <strain evidence="2">A17</strain>
        <strain evidence="3 4">cv. Jemalong A17</strain>
    </source>
</reference>
<dbReference type="HOGENOM" id="CLU_1899319_0_0_1"/>
<evidence type="ECO:0000313" key="4">
    <source>
        <dbReference type="Proteomes" id="UP000002051"/>
    </source>
</evidence>
<reference evidence="2 4" key="2">
    <citation type="journal article" date="2014" name="BMC Genomics">
        <title>An improved genome release (version Mt4.0) for the model legume Medicago truncatula.</title>
        <authorList>
            <person name="Tang H."/>
            <person name="Krishnakumar V."/>
            <person name="Bidwell S."/>
            <person name="Rosen B."/>
            <person name="Chan A."/>
            <person name="Zhou S."/>
            <person name="Gentzbittel L."/>
            <person name="Childs K.L."/>
            <person name="Yandell M."/>
            <person name="Gundlach H."/>
            <person name="Mayer K.F."/>
            <person name="Schwartz D.C."/>
            <person name="Town C.D."/>
        </authorList>
    </citation>
    <scope>GENOME REANNOTATION</scope>
    <source>
        <strain evidence="3 4">cv. Jemalong A17</strain>
    </source>
</reference>
<feature type="region of interest" description="Disordered" evidence="1">
    <location>
        <begin position="83"/>
        <end position="134"/>
    </location>
</feature>
<protein>
    <submittedName>
        <fullName evidence="2 3">Uncharacterized protein</fullName>
    </submittedName>
</protein>
<dbReference type="EnsemblPlants" id="AES76962">
    <property type="protein sequence ID" value="AES76962"/>
    <property type="gene ID" value="MTR_6g089920"/>
</dbReference>
<evidence type="ECO:0000256" key="1">
    <source>
        <dbReference type="SAM" id="MobiDB-lite"/>
    </source>
</evidence>
<evidence type="ECO:0000313" key="3">
    <source>
        <dbReference type="EnsemblPlants" id="AES76962"/>
    </source>
</evidence>
<keyword evidence="4" id="KW-1185">Reference proteome</keyword>
<dbReference type="AlphaFoldDB" id="G7KQG8"/>
<dbReference type="Proteomes" id="UP000002051">
    <property type="component" value="Chromosome 6"/>
</dbReference>
<sequence length="134" mass="15943">MEGIKTEYMESIRRSNDIEEIKQLMEQLKIVEEENKPISLEKVEKIETKEENEEVILNYNSSDLEYEIGSNVGSDSDFDEIFMERGETSNSKSKRKREDNWNPHSSWENYENETMNRRGYTRANGKWTKVSDEF</sequence>
<evidence type="ECO:0000313" key="2">
    <source>
        <dbReference type="EMBL" id="AES76962.1"/>
    </source>
</evidence>
<reference evidence="3" key="3">
    <citation type="submission" date="2015-04" db="UniProtKB">
        <authorList>
            <consortium name="EnsemblPlants"/>
        </authorList>
    </citation>
    <scope>IDENTIFICATION</scope>
    <source>
        <strain evidence="3">cv. Jemalong A17</strain>
    </source>
</reference>
<name>G7KQG8_MEDTR</name>
<organism evidence="2 4">
    <name type="scientific">Medicago truncatula</name>
    <name type="common">Barrel medic</name>
    <name type="synonym">Medicago tribuloides</name>
    <dbReference type="NCBI Taxonomy" id="3880"/>
    <lineage>
        <taxon>Eukaryota</taxon>
        <taxon>Viridiplantae</taxon>
        <taxon>Streptophyta</taxon>
        <taxon>Embryophyta</taxon>
        <taxon>Tracheophyta</taxon>
        <taxon>Spermatophyta</taxon>
        <taxon>Magnoliopsida</taxon>
        <taxon>eudicotyledons</taxon>
        <taxon>Gunneridae</taxon>
        <taxon>Pentapetalae</taxon>
        <taxon>rosids</taxon>
        <taxon>fabids</taxon>
        <taxon>Fabales</taxon>
        <taxon>Fabaceae</taxon>
        <taxon>Papilionoideae</taxon>
        <taxon>50 kb inversion clade</taxon>
        <taxon>NPAAA clade</taxon>
        <taxon>Hologalegina</taxon>
        <taxon>IRL clade</taxon>
        <taxon>Trifolieae</taxon>
        <taxon>Medicago</taxon>
    </lineage>
</organism>
<proteinExistence type="predicted"/>
<accession>G7KQG8</accession>